<sequence length="162" mass="17522">SMMSGNEMEGYTKVVQKLYNKAFFEFEDKRIPNANVRFSTKVEGKTPEYGKKPPTSQAIVSITIPAGEQLRLLYLNFGSKDTENPAQLIITQTGGTAHALPDGQVDAIMVPAGGAPIIQRGTLEAPVHILEGTVAFAIQTPIAGAEYLLSFWGDSNKPQIGR</sequence>
<gene>
    <name evidence="1" type="ORF">S06H3_26858</name>
</gene>
<reference evidence="1" key="1">
    <citation type="journal article" date="2014" name="Front. Microbiol.">
        <title>High frequency of phylogenetically diverse reductive dehalogenase-homologous genes in deep subseafloor sedimentary metagenomes.</title>
        <authorList>
            <person name="Kawai M."/>
            <person name="Futagami T."/>
            <person name="Toyoda A."/>
            <person name="Takaki Y."/>
            <person name="Nishi S."/>
            <person name="Hori S."/>
            <person name="Arai W."/>
            <person name="Tsubouchi T."/>
            <person name="Morono Y."/>
            <person name="Uchiyama I."/>
            <person name="Ito T."/>
            <person name="Fujiyama A."/>
            <person name="Inagaki F."/>
            <person name="Takami H."/>
        </authorList>
    </citation>
    <scope>NUCLEOTIDE SEQUENCE</scope>
    <source>
        <strain evidence="1">Expedition CK06-06</strain>
    </source>
</reference>
<proteinExistence type="predicted"/>
<dbReference type="EMBL" id="BARV01015549">
    <property type="protein sequence ID" value="GAI31524.1"/>
    <property type="molecule type" value="Genomic_DNA"/>
</dbReference>
<dbReference type="AlphaFoldDB" id="X1PKZ0"/>
<accession>X1PKZ0</accession>
<evidence type="ECO:0000313" key="1">
    <source>
        <dbReference type="EMBL" id="GAI31524.1"/>
    </source>
</evidence>
<feature type="non-terminal residue" evidence="1">
    <location>
        <position position="1"/>
    </location>
</feature>
<organism evidence="1">
    <name type="scientific">marine sediment metagenome</name>
    <dbReference type="NCBI Taxonomy" id="412755"/>
    <lineage>
        <taxon>unclassified sequences</taxon>
        <taxon>metagenomes</taxon>
        <taxon>ecological metagenomes</taxon>
    </lineage>
</organism>
<protein>
    <submittedName>
        <fullName evidence="1">Uncharacterized protein</fullName>
    </submittedName>
</protein>
<comment type="caution">
    <text evidence="1">The sequence shown here is derived from an EMBL/GenBank/DDBJ whole genome shotgun (WGS) entry which is preliminary data.</text>
</comment>
<name>X1PKZ0_9ZZZZ</name>